<dbReference type="AlphaFoldDB" id="A0A7Y1MST9"/>
<proteinExistence type="predicted"/>
<sequence length="302" mass="32926">MSVSAFNQSVVNLPNGATPNLPGNAKGATVSAAVTVSATSGPSFSGITSQSGPMFAAAPSMAQGSGGGALAAGSAGATGQGFFVSLKGFFSPAKPVLPGNPPPRPFPQKPDPVYSQFSHDELAQKLLKNFSGFSSKDDSSYITQQDLKDRAERSLTGYAHKDSNTRLAREILKRPDLLQALDRNGSTGGLDQKLTRQNIRDVILSDSPLKYKDDKELAKDLLKNFSRLEDKSWDQFWRREIKLDKIYQTAIKDLTGNPKKDELTYLAKELTNRSELLQKMDNTAGRDEDGRISWWGLRKLSR</sequence>
<dbReference type="EMBL" id="JAAQYP010000040">
    <property type="protein sequence ID" value="NNA97724.1"/>
    <property type="molecule type" value="Genomic_DNA"/>
</dbReference>
<evidence type="ECO:0000313" key="2">
    <source>
        <dbReference type="Proteomes" id="UP000542111"/>
    </source>
</evidence>
<organism evidence="1 2">
    <name type="scientific">Pseudomonas gessardii</name>
    <dbReference type="NCBI Taxonomy" id="78544"/>
    <lineage>
        <taxon>Bacteria</taxon>
        <taxon>Pseudomonadati</taxon>
        <taxon>Pseudomonadota</taxon>
        <taxon>Gammaproteobacteria</taxon>
        <taxon>Pseudomonadales</taxon>
        <taxon>Pseudomonadaceae</taxon>
        <taxon>Pseudomonas</taxon>
    </lineage>
</organism>
<reference evidence="1 2" key="1">
    <citation type="journal article" date="2020" name="Front. Microbiol.">
        <title>Genetic Organization of the aprX-lipA2 Operon Affects the Proteolytic Potential of Pseudomonas Species in Milk.</title>
        <authorList>
            <person name="Maier C."/>
            <person name="Huptas C."/>
            <person name="von Neubeck M."/>
            <person name="Scherer S."/>
            <person name="Wenning M."/>
            <person name="Lucking G."/>
        </authorList>
    </citation>
    <scope>NUCLEOTIDE SEQUENCE [LARGE SCALE GENOMIC DNA]</scope>
    <source>
        <strain evidence="1 2">G4779</strain>
    </source>
</reference>
<evidence type="ECO:0008006" key="3">
    <source>
        <dbReference type="Google" id="ProtNLM"/>
    </source>
</evidence>
<name>A0A7Y1MST9_9PSED</name>
<dbReference type="Proteomes" id="UP000542111">
    <property type="component" value="Unassembled WGS sequence"/>
</dbReference>
<accession>A0A7Y1MST9</accession>
<gene>
    <name evidence="1" type="ORF">HBO33_21390</name>
</gene>
<evidence type="ECO:0000313" key="1">
    <source>
        <dbReference type="EMBL" id="NNA97724.1"/>
    </source>
</evidence>
<dbReference type="RefSeq" id="WP_169898510.1">
    <property type="nucleotide sequence ID" value="NZ_JAAQYP010000040.1"/>
</dbReference>
<comment type="caution">
    <text evidence="1">The sequence shown here is derived from an EMBL/GenBank/DDBJ whole genome shotgun (WGS) entry which is preliminary data.</text>
</comment>
<protein>
    <recommendedName>
        <fullName evidence="3">Type III secretion effector protein</fullName>
    </recommendedName>
</protein>